<dbReference type="Pfam" id="PF11716">
    <property type="entry name" value="MDMPI_N"/>
    <property type="match status" value="1"/>
</dbReference>
<sequence length="244" mass="25776">MASRPPFPELLSLVESRSAALREAAVDLTARVPGCPGWTVRDLVTHLGRVQRFWASAVRAGEAAGPPAVPGDPSGELLTWFDESTPLLVDALRAAGPGAPSWAWWPSSAAPLNAGAIARHQVQEAAVHAFDAQEAIGKPEPLPAAVAVDGVGEFLEVCLGSRGAWPHRPARVELQALEGPSWTVDLSPAGVTVDPAASGAPVTRMQGKASDLVLALYRRIDLADVRVDGDREVAEQIRQWCVVD</sequence>
<dbReference type="SUPFAM" id="SSF109854">
    <property type="entry name" value="DinB/YfiT-like putative metalloenzymes"/>
    <property type="match status" value="1"/>
</dbReference>
<dbReference type="InterPro" id="IPR010872">
    <property type="entry name" value="MDMPI_C-term_domain"/>
</dbReference>
<dbReference type="RefSeq" id="WP_014441750.1">
    <property type="nucleotide sequence ID" value="NC_017093.1"/>
</dbReference>
<dbReference type="PANTHER" id="PTHR40758:SF1">
    <property type="entry name" value="CONSERVED PROTEIN"/>
    <property type="match status" value="1"/>
</dbReference>
<dbReference type="Proteomes" id="UP000007882">
    <property type="component" value="Chromosome"/>
</dbReference>
<dbReference type="PATRIC" id="fig|512565.3.peg.1645"/>
<dbReference type="InterPro" id="IPR034660">
    <property type="entry name" value="DinB/YfiT-like"/>
</dbReference>
<evidence type="ECO:0000259" key="1">
    <source>
        <dbReference type="Pfam" id="PF07398"/>
    </source>
</evidence>
<dbReference type="Gene3D" id="1.20.120.450">
    <property type="entry name" value="dinb family like domain"/>
    <property type="match status" value="1"/>
</dbReference>
<dbReference type="NCBIfam" id="TIGR03083">
    <property type="entry name" value="maleylpyruvate isomerase family mycothiol-dependent enzyme"/>
    <property type="match status" value="1"/>
</dbReference>
<feature type="domain" description="MDMPI C-terminal" evidence="1">
    <location>
        <begin position="146"/>
        <end position="235"/>
    </location>
</feature>
<dbReference type="GO" id="GO:0005886">
    <property type="term" value="C:plasma membrane"/>
    <property type="evidence" value="ECO:0007669"/>
    <property type="project" value="TreeGrafter"/>
</dbReference>
<dbReference type="EMBL" id="AP012319">
    <property type="protein sequence ID" value="BAL86853.1"/>
    <property type="molecule type" value="Genomic_DNA"/>
</dbReference>
<feature type="domain" description="Mycothiol-dependent maleylpyruvate isomerase metal-binding" evidence="2">
    <location>
        <begin position="16"/>
        <end position="133"/>
    </location>
</feature>
<reference evidence="3 4" key="1">
    <citation type="submission" date="2012-02" db="EMBL/GenBank/DDBJ databases">
        <title>Complete genome sequence of Actinoplanes missouriensis 431 (= NBRC 102363).</title>
        <authorList>
            <person name="Ohnishi Y."/>
            <person name="Ishikawa J."/>
            <person name="Sekine M."/>
            <person name="Hosoyama A."/>
            <person name="Harada T."/>
            <person name="Narita H."/>
            <person name="Hata T."/>
            <person name="Konno Y."/>
            <person name="Tutikane K."/>
            <person name="Fujita N."/>
            <person name="Horinouchi S."/>
            <person name="Hayakawa M."/>
        </authorList>
    </citation>
    <scope>NUCLEOTIDE SEQUENCE [LARGE SCALE GENOMIC DNA]</scope>
    <source>
        <strain evidence="4">ATCC 14538 / DSM 43046 / CBS 188.64 / JCM 3121 / NBRC 102363 / NCIMB 12654 / NRRL B-3342 / UNCC 431</strain>
    </source>
</reference>
<dbReference type="eggNOG" id="COG3550">
    <property type="taxonomic scope" value="Bacteria"/>
</dbReference>
<dbReference type="KEGG" id="ams:AMIS_16330"/>
<accession>I0H1G6</accession>
<protein>
    <recommendedName>
        <fullName evidence="5">Mycothiol-dependent maleylpyruvate isomerase metal-binding domain-containing protein</fullName>
    </recommendedName>
</protein>
<dbReference type="Pfam" id="PF07398">
    <property type="entry name" value="MDMPI_C"/>
    <property type="match status" value="1"/>
</dbReference>
<organism evidence="3 4">
    <name type="scientific">Actinoplanes missouriensis (strain ATCC 14538 / DSM 43046 / CBS 188.64 / JCM 3121 / NBRC 102363 / NCIMB 12654 / NRRL B-3342 / UNCC 431)</name>
    <dbReference type="NCBI Taxonomy" id="512565"/>
    <lineage>
        <taxon>Bacteria</taxon>
        <taxon>Bacillati</taxon>
        <taxon>Actinomycetota</taxon>
        <taxon>Actinomycetes</taxon>
        <taxon>Micromonosporales</taxon>
        <taxon>Micromonosporaceae</taxon>
        <taxon>Actinoplanes</taxon>
    </lineage>
</organism>
<evidence type="ECO:0008006" key="5">
    <source>
        <dbReference type="Google" id="ProtNLM"/>
    </source>
</evidence>
<dbReference type="OrthoDB" id="3671213at2"/>
<dbReference type="InterPro" id="IPR024344">
    <property type="entry name" value="MDMPI_metal-binding"/>
</dbReference>
<dbReference type="HOGENOM" id="CLU_070584_1_0_11"/>
<dbReference type="STRING" id="512565.AMIS_16330"/>
<evidence type="ECO:0000313" key="3">
    <source>
        <dbReference type="EMBL" id="BAL86853.1"/>
    </source>
</evidence>
<keyword evidence="4" id="KW-1185">Reference proteome</keyword>
<evidence type="ECO:0000259" key="2">
    <source>
        <dbReference type="Pfam" id="PF11716"/>
    </source>
</evidence>
<name>I0H1G6_ACTM4</name>
<gene>
    <name evidence="3" type="ordered locus">AMIS_16330</name>
</gene>
<proteinExistence type="predicted"/>
<dbReference type="PANTHER" id="PTHR40758">
    <property type="entry name" value="CONSERVED PROTEIN"/>
    <property type="match status" value="1"/>
</dbReference>
<dbReference type="GO" id="GO:0046872">
    <property type="term" value="F:metal ion binding"/>
    <property type="evidence" value="ECO:0007669"/>
    <property type="project" value="InterPro"/>
</dbReference>
<evidence type="ECO:0000313" key="4">
    <source>
        <dbReference type="Proteomes" id="UP000007882"/>
    </source>
</evidence>
<dbReference type="InterPro" id="IPR017517">
    <property type="entry name" value="Maleyloyr_isom"/>
</dbReference>
<dbReference type="AlphaFoldDB" id="I0H1G6"/>